<name>A0A7G9FJJ3_9FIRM</name>
<dbReference type="Proteomes" id="UP000515819">
    <property type="component" value="Chromosome"/>
</dbReference>
<evidence type="ECO:0000313" key="1">
    <source>
        <dbReference type="EMBL" id="QNL98724.1"/>
    </source>
</evidence>
<dbReference type="PROSITE" id="PS51257">
    <property type="entry name" value="PROKAR_LIPOPROTEIN"/>
    <property type="match status" value="1"/>
</dbReference>
<organism evidence="1 2">
    <name type="scientific">Wujia chipingensis</name>
    <dbReference type="NCBI Taxonomy" id="2763670"/>
    <lineage>
        <taxon>Bacteria</taxon>
        <taxon>Bacillati</taxon>
        <taxon>Bacillota</taxon>
        <taxon>Clostridia</taxon>
        <taxon>Lachnospirales</taxon>
        <taxon>Lachnospiraceae</taxon>
        <taxon>Wujia</taxon>
    </lineage>
</organism>
<reference evidence="1 2" key="1">
    <citation type="submission" date="2020-08" db="EMBL/GenBank/DDBJ databases">
        <authorList>
            <person name="Liu C."/>
            <person name="Sun Q."/>
        </authorList>
    </citation>
    <scope>NUCLEOTIDE SEQUENCE [LARGE SCALE GENOMIC DNA]</scope>
    <source>
        <strain evidence="1 2">NSJ-4</strain>
    </source>
</reference>
<protein>
    <submittedName>
        <fullName evidence="1">Uncharacterized protein</fullName>
    </submittedName>
</protein>
<proteinExistence type="predicted"/>
<accession>A0A7G9FJJ3</accession>
<dbReference type="RefSeq" id="WP_249320921.1">
    <property type="nucleotide sequence ID" value="NZ_CP060632.1"/>
</dbReference>
<dbReference type="EMBL" id="CP060632">
    <property type="protein sequence ID" value="QNL98724.1"/>
    <property type="molecule type" value="Genomic_DNA"/>
</dbReference>
<sequence length="106" mass="12611">MKKNAVLCILVLFILTGCTTSEIEYETSRDEVIYSPSGNYSITLRYDYVSRPYIFKDDTLVFETNKPGYNETVYFKVEWKSEDEIFLYIESDNDKYSNEKYFIKID</sequence>
<evidence type="ECO:0000313" key="2">
    <source>
        <dbReference type="Proteomes" id="UP000515819"/>
    </source>
</evidence>
<gene>
    <name evidence="1" type="ORF">H9Q76_08140</name>
</gene>
<dbReference type="AlphaFoldDB" id="A0A7G9FJJ3"/>
<dbReference type="KEGG" id="wcp:H9Q76_08140"/>
<keyword evidence="2" id="KW-1185">Reference proteome</keyword>